<dbReference type="SUPFAM" id="SSF48613">
    <property type="entry name" value="Heme oxygenase-like"/>
    <property type="match status" value="1"/>
</dbReference>
<evidence type="ECO:0000256" key="3">
    <source>
        <dbReference type="ARBA" id="ARBA00010264"/>
    </source>
</evidence>
<dbReference type="EC" id="3.5.99.2" evidence="5 10"/>
<keyword evidence="7 10" id="KW-0784">Thiamine biosynthesis</keyword>
<reference evidence="13" key="1">
    <citation type="submission" date="2023-10" db="EMBL/GenBank/DDBJ databases">
        <title>Genome analysis and identification of Salinococcus sp. Bachu38 nov., a PGPR from the rhizosphere of Tamarix.</title>
        <authorList>
            <person name="Liang Z."/>
            <person name="Zhang X."/>
            <person name="Jia J."/>
            <person name="Chen X."/>
            <person name="Wang Y."/>
            <person name="Wang Q."/>
            <person name="Wang R."/>
        </authorList>
    </citation>
    <scope>NUCLEOTIDE SEQUENCE [LARGE SCALE GENOMIC DNA]</scope>
    <source>
        <strain evidence="13">Bachu38</strain>
    </source>
</reference>
<dbReference type="GO" id="GO:0050334">
    <property type="term" value="F:thiaminase activity"/>
    <property type="evidence" value="ECO:0007669"/>
    <property type="project" value="UniProtKB-EC"/>
</dbReference>
<evidence type="ECO:0000256" key="10">
    <source>
        <dbReference type="RuleBase" id="RU363093"/>
    </source>
</evidence>
<evidence type="ECO:0000313" key="12">
    <source>
        <dbReference type="EMBL" id="WZX30773.1"/>
    </source>
</evidence>
<feature type="domain" description="Thiaminase-2/PQQC" evidence="11">
    <location>
        <begin position="9"/>
        <end position="215"/>
    </location>
</feature>
<evidence type="ECO:0000313" key="13">
    <source>
        <dbReference type="Proteomes" id="UP001455384"/>
    </source>
</evidence>
<dbReference type="InterPro" id="IPR004305">
    <property type="entry name" value="Thiaminase-2/PQQC"/>
</dbReference>
<dbReference type="PANTHER" id="PTHR43198:SF2">
    <property type="entry name" value="SI:CH1073-67J19.1-RELATED"/>
    <property type="match status" value="1"/>
</dbReference>
<evidence type="ECO:0000256" key="2">
    <source>
        <dbReference type="ARBA" id="ARBA00004948"/>
    </source>
</evidence>
<dbReference type="EMBL" id="CP138333">
    <property type="protein sequence ID" value="WZX30773.1"/>
    <property type="molecule type" value="Genomic_DNA"/>
</dbReference>
<evidence type="ECO:0000259" key="11">
    <source>
        <dbReference type="Pfam" id="PF03070"/>
    </source>
</evidence>
<dbReference type="RefSeq" id="WP_342389280.1">
    <property type="nucleotide sequence ID" value="NZ_CP138333.2"/>
</dbReference>
<dbReference type="Gene3D" id="1.20.910.10">
    <property type="entry name" value="Heme oxygenase-like"/>
    <property type="match status" value="1"/>
</dbReference>
<name>A0ABZ3CMD1_9STAP</name>
<dbReference type="PANTHER" id="PTHR43198">
    <property type="entry name" value="BIFUNCTIONAL TH2 PROTEIN"/>
    <property type="match status" value="1"/>
</dbReference>
<evidence type="ECO:0000256" key="4">
    <source>
        <dbReference type="ARBA" id="ARBA00011881"/>
    </source>
</evidence>
<dbReference type="InterPro" id="IPR027574">
    <property type="entry name" value="Thiaminase_II"/>
</dbReference>
<comment type="function">
    <text evidence="8">Catalyzes an amino-pyrimidine hydrolysis reaction at the C5' of the pyrimidine moiety of thiamine compounds, a reaction that is part of a thiamine salvage pathway. Thus, catalyzes the conversion of 4-amino-5-aminomethyl-2-methylpyrimidine to 4-amino-5-hydroxymethyl-2-methylpyrimidine (HMP). Is also able to catalyze the hydrolytic cleavage of thiamine; however, this thiaminase activity may not be physiologically relevant. Therefore, is probably involved in the regeneration of the thiamine pyrimidine from thiamine degraded products present in the environment, rather than in thiamine degradation.</text>
</comment>
<evidence type="ECO:0000256" key="1">
    <source>
        <dbReference type="ARBA" id="ARBA00001881"/>
    </source>
</evidence>
<keyword evidence="10 12" id="KW-0378">Hydrolase</keyword>
<dbReference type="NCBIfam" id="TIGR04306">
    <property type="entry name" value="salvage_TenA"/>
    <property type="match status" value="1"/>
</dbReference>
<gene>
    <name evidence="12" type="primary">tenA</name>
    <name evidence="12" type="ORF">RQP18_06145</name>
</gene>
<evidence type="ECO:0000256" key="8">
    <source>
        <dbReference type="ARBA" id="ARBA00045954"/>
    </source>
</evidence>
<evidence type="ECO:0000256" key="9">
    <source>
        <dbReference type="ARBA" id="ARBA00048337"/>
    </source>
</evidence>
<organism evidence="12 13">
    <name type="scientific">Salinicoccus bachuensis</name>
    <dbReference type="NCBI Taxonomy" id="3136731"/>
    <lineage>
        <taxon>Bacteria</taxon>
        <taxon>Bacillati</taxon>
        <taxon>Bacillota</taxon>
        <taxon>Bacilli</taxon>
        <taxon>Bacillales</taxon>
        <taxon>Staphylococcaceae</taxon>
        <taxon>Salinicoccus</taxon>
    </lineage>
</organism>
<comment type="subunit">
    <text evidence="4">Homotetramer.</text>
</comment>
<dbReference type="Proteomes" id="UP001455384">
    <property type="component" value="Chromosome"/>
</dbReference>
<comment type="catalytic activity">
    <reaction evidence="1 10">
        <text>4-amino-5-aminomethyl-2-methylpyrimidine + H2O = 4-amino-5-hydroxymethyl-2-methylpyrimidine + NH4(+)</text>
        <dbReference type="Rhea" id="RHEA:31799"/>
        <dbReference type="ChEBI" id="CHEBI:15377"/>
        <dbReference type="ChEBI" id="CHEBI:16892"/>
        <dbReference type="ChEBI" id="CHEBI:28938"/>
        <dbReference type="ChEBI" id="CHEBI:63416"/>
        <dbReference type="EC" id="3.5.99.2"/>
    </reaction>
</comment>
<evidence type="ECO:0000256" key="6">
    <source>
        <dbReference type="ARBA" id="ARBA00013647"/>
    </source>
</evidence>
<proteinExistence type="inferred from homology"/>
<comment type="catalytic activity">
    <reaction evidence="9 10">
        <text>thiamine + H2O = 5-(2-hydroxyethyl)-4-methylthiazole + 4-amino-5-hydroxymethyl-2-methylpyrimidine + H(+)</text>
        <dbReference type="Rhea" id="RHEA:17509"/>
        <dbReference type="ChEBI" id="CHEBI:15377"/>
        <dbReference type="ChEBI" id="CHEBI:15378"/>
        <dbReference type="ChEBI" id="CHEBI:16892"/>
        <dbReference type="ChEBI" id="CHEBI:17957"/>
        <dbReference type="ChEBI" id="CHEBI:18385"/>
        <dbReference type="EC" id="3.5.99.2"/>
    </reaction>
</comment>
<accession>A0ABZ3CMD1</accession>
<dbReference type="CDD" id="cd19360">
    <property type="entry name" value="TenA_C_SaTenA-like"/>
    <property type="match status" value="1"/>
</dbReference>
<dbReference type="InterPro" id="IPR050967">
    <property type="entry name" value="Thiamine_Salvage_TenA"/>
</dbReference>
<dbReference type="Pfam" id="PF03070">
    <property type="entry name" value="TENA_THI-4"/>
    <property type="match status" value="1"/>
</dbReference>
<protein>
    <recommendedName>
        <fullName evidence="6 10">Aminopyrimidine aminohydrolase</fullName>
        <ecNumber evidence="5 10">3.5.99.2</ecNumber>
    </recommendedName>
</protein>
<comment type="pathway">
    <text evidence="2 10">Cofactor biosynthesis; thiamine diphosphate biosynthesis.</text>
</comment>
<keyword evidence="13" id="KW-1185">Reference proteome</keyword>
<comment type="similarity">
    <text evidence="3 10">Belongs to the TenA family.</text>
</comment>
<dbReference type="InterPro" id="IPR016084">
    <property type="entry name" value="Haem_Oase-like_multi-hlx"/>
</dbReference>
<evidence type="ECO:0000256" key="7">
    <source>
        <dbReference type="ARBA" id="ARBA00022977"/>
    </source>
</evidence>
<evidence type="ECO:0000256" key="5">
    <source>
        <dbReference type="ARBA" id="ARBA00012684"/>
    </source>
</evidence>
<sequence length="227" mass="26513">MLTEELRNEAEPIIEAIYNDTFIQGLIHGNIDAAAVIHYLRADSLYLEEFANLYAMLIAKSDSKDTVKFLLSQMEFLLEGESEAHAVLAQAVDMPYEDIIRDGAWYPSADHYIKHMYFNAFSRENIAFTLSAMAPCPYVYRRIAEKAMARHTFEAGHPYRGWFEFYARDMDDTLDVMLTIIDNEAERMPAEDMKQLRRNFIESVEHERRFFNMAATKERWMEVDVHA</sequence>